<organism evidence="3 4">
    <name type="scientific">Zingiber officinale</name>
    <name type="common">Ginger</name>
    <name type="synonym">Amomum zingiber</name>
    <dbReference type="NCBI Taxonomy" id="94328"/>
    <lineage>
        <taxon>Eukaryota</taxon>
        <taxon>Viridiplantae</taxon>
        <taxon>Streptophyta</taxon>
        <taxon>Embryophyta</taxon>
        <taxon>Tracheophyta</taxon>
        <taxon>Spermatophyta</taxon>
        <taxon>Magnoliopsida</taxon>
        <taxon>Liliopsida</taxon>
        <taxon>Zingiberales</taxon>
        <taxon>Zingiberaceae</taxon>
        <taxon>Zingiber</taxon>
    </lineage>
</organism>
<dbReference type="OrthoDB" id="1914296at2759"/>
<evidence type="ECO:0000256" key="1">
    <source>
        <dbReference type="SAM" id="MobiDB-lite"/>
    </source>
</evidence>
<dbReference type="InterPro" id="IPR000270">
    <property type="entry name" value="PB1_dom"/>
</dbReference>
<comment type="caution">
    <text evidence="3">The sequence shown here is derived from an EMBL/GenBank/DDBJ whole genome shotgun (WGS) entry which is preliminary data.</text>
</comment>
<feature type="region of interest" description="Disordered" evidence="1">
    <location>
        <begin position="136"/>
        <end position="168"/>
    </location>
</feature>
<evidence type="ECO:0000313" key="4">
    <source>
        <dbReference type="Proteomes" id="UP000734854"/>
    </source>
</evidence>
<feature type="region of interest" description="Disordered" evidence="1">
    <location>
        <begin position="1"/>
        <end position="27"/>
    </location>
</feature>
<dbReference type="PANTHER" id="PTHR31066:SF10">
    <property type="entry name" value="OCTICOSAPEPTIDE_PHOX_BEM1P FAMILY PROTEIN"/>
    <property type="match status" value="1"/>
</dbReference>
<reference evidence="3 4" key="1">
    <citation type="submission" date="2020-08" db="EMBL/GenBank/DDBJ databases">
        <title>Plant Genome Project.</title>
        <authorList>
            <person name="Zhang R.-G."/>
        </authorList>
    </citation>
    <scope>NUCLEOTIDE SEQUENCE [LARGE SCALE GENOMIC DNA]</scope>
    <source>
        <tissue evidence="3">Rhizome</tissue>
    </source>
</reference>
<keyword evidence="4" id="KW-1185">Reference proteome</keyword>
<dbReference type="InterPro" id="IPR053198">
    <property type="entry name" value="Gynoecium_Dev_Regulator"/>
</dbReference>
<dbReference type="Pfam" id="PF00564">
    <property type="entry name" value="PB1"/>
    <property type="match status" value="1"/>
</dbReference>
<dbReference type="PANTHER" id="PTHR31066">
    <property type="entry name" value="OS05G0427100 PROTEIN-RELATED"/>
    <property type="match status" value="1"/>
</dbReference>
<name>A0A8J5HUA5_ZINOF</name>
<dbReference type="AlphaFoldDB" id="A0A8J5HUA5"/>
<dbReference type="Proteomes" id="UP000734854">
    <property type="component" value="Unassembled WGS sequence"/>
</dbReference>
<accession>A0A8J5HUA5</accession>
<sequence>MVSTPSSSSSSSYTSSGSIDDTSRPSSAVSQPIKFLCSYGGKILPRYPDGKLRYIGGDTRVLSVQRSLPFSELQEKLREMCGSGGAMGVRCQLPTLDLDALVSVKSDEDLANVVAEYDGAGRDKVRVFLFPAAAAKPSSKSSSGQGVSPTRPIATAQPFARQTSAPARLTGRVEKAGAALDVRYHGHHHLHGHPVATRSSNHLVHHGNHWP</sequence>
<evidence type="ECO:0000259" key="2">
    <source>
        <dbReference type="SMART" id="SM00666"/>
    </source>
</evidence>
<dbReference type="EMBL" id="JACMSC010000002">
    <property type="protein sequence ID" value="KAG6530769.1"/>
    <property type="molecule type" value="Genomic_DNA"/>
</dbReference>
<gene>
    <name evidence="3" type="ORF">ZIOFF_004527</name>
</gene>
<feature type="region of interest" description="Disordered" evidence="1">
    <location>
        <begin position="190"/>
        <end position="211"/>
    </location>
</feature>
<proteinExistence type="predicted"/>
<dbReference type="CDD" id="cd06410">
    <property type="entry name" value="PB1_UP2"/>
    <property type="match status" value="1"/>
</dbReference>
<feature type="domain" description="PB1" evidence="2">
    <location>
        <begin position="47"/>
        <end position="132"/>
    </location>
</feature>
<evidence type="ECO:0000313" key="3">
    <source>
        <dbReference type="EMBL" id="KAG6530769.1"/>
    </source>
</evidence>
<dbReference type="SMART" id="SM00666">
    <property type="entry name" value="PB1"/>
    <property type="match status" value="1"/>
</dbReference>
<protein>
    <recommendedName>
        <fullName evidence="2">PB1 domain-containing protein</fullName>
    </recommendedName>
</protein>
<feature type="compositionally biased region" description="Low complexity" evidence="1">
    <location>
        <begin position="1"/>
        <end position="20"/>
    </location>
</feature>